<gene>
    <name evidence="16" type="ORF">QYM36_010819</name>
</gene>
<dbReference type="PANTHER" id="PTHR24243:SF107">
    <property type="entry name" value="NEUROPEPTIDES CAPA RECEPTOR"/>
    <property type="match status" value="1"/>
</dbReference>
<evidence type="ECO:0000256" key="11">
    <source>
        <dbReference type="ARBA" id="ARBA00023224"/>
    </source>
</evidence>
<feature type="transmembrane region" description="Helical" evidence="14">
    <location>
        <begin position="48"/>
        <end position="74"/>
    </location>
</feature>
<dbReference type="PRINTS" id="PR01565">
    <property type="entry name" value="NEUROMEDINUR"/>
</dbReference>
<dbReference type="InterPro" id="IPR005390">
    <property type="entry name" value="NeuromedU_rcpt"/>
</dbReference>
<dbReference type="GO" id="GO:0001607">
    <property type="term" value="F:neuromedin U receptor activity"/>
    <property type="evidence" value="ECO:0007669"/>
    <property type="project" value="InterPro"/>
</dbReference>
<evidence type="ECO:0000256" key="13">
    <source>
        <dbReference type="SAM" id="MobiDB-lite"/>
    </source>
</evidence>
<accession>A0AA88LCI7</accession>
<protein>
    <recommendedName>
        <fullName evidence="15">G-protein coupled receptors family 1 profile domain-containing protein</fullName>
    </recommendedName>
</protein>
<dbReference type="PROSITE" id="PS50262">
    <property type="entry name" value="G_PROTEIN_RECEP_F1_2"/>
    <property type="match status" value="1"/>
</dbReference>
<feature type="transmembrane region" description="Helical" evidence="14">
    <location>
        <begin position="272"/>
        <end position="291"/>
    </location>
</feature>
<dbReference type="SMART" id="SM01381">
    <property type="entry name" value="7TM_GPCR_Srsx"/>
    <property type="match status" value="1"/>
</dbReference>
<dbReference type="Pfam" id="PF00001">
    <property type="entry name" value="7tm_1"/>
    <property type="match status" value="1"/>
</dbReference>
<organism evidence="16 17">
    <name type="scientific">Artemia franciscana</name>
    <name type="common">Brine shrimp</name>
    <name type="synonym">Artemia sanfranciscana</name>
    <dbReference type="NCBI Taxonomy" id="6661"/>
    <lineage>
        <taxon>Eukaryota</taxon>
        <taxon>Metazoa</taxon>
        <taxon>Ecdysozoa</taxon>
        <taxon>Arthropoda</taxon>
        <taxon>Crustacea</taxon>
        <taxon>Branchiopoda</taxon>
        <taxon>Anostraca</taxon>
        <taxon>Artemiidae</taxon>
        <taxon>Artemia</taxon>
    </lineage>
</organism>
<evidence type="ECO:0000256" key="2">
    <source>
        <dbReference type="ARBA" id="ARBA00010663"/>
    </source>
</evidence>
<dbReference type="PRINTS" id="PR00237">
    <property type="entry name" value="GPCRRHODOPSN"/>
</dbReference>
<reference evidence="16" key="1">
    <citation type="submission" date="2023-07" db="EMBL/GenBank/DDBJ databases">
        <title>Chromosome-level genome assembly of Artemia franciscana.</title>
        <authorList>
            <person name="Jo E."/>
        </authorList>
    </citation>
    <scope>NUCLEOTIDE SEQUENCE</scope>
    <source>
        <tissue evidence="16">Whole body</tissue>
    </source>
</reference>
<sequence length="484" mass="55017">MEESDEYFLDNYTDYSDPCNCTLKSNTTDDIYEFLECCLMPRRIQTAILIPVTVVYVVIFICGMLGNISVCVVIIKSSSLHTATNFYLFSLAISDLMLLLFGLPSELHTYWYQYPWTLGDTFCKARGMVAEMTNYASILTIVAFSLERYLAICHPLYAYTMAGLKRAIRIIALIWLISFFCSVPFAVHTEVYYRPYPGTTENMPESAFCGMMLVPQYLYEVSVTVSFILPMGILSVLYTLMGIRIRCAALIGHDYSKCVHKGDNKSLASRTVILRMLTAVVVGFFICWAPFHVQRLYFKYGFGVIEYEAFQTFNEGLFYIAGSFYFLSAVINPILYNVMSERYRLAFQETFCGAKDKRFRSSVDSNKEKRKYYSGKRSGSSKTHIEYQSPVSSPLLIKPREYIWEDDQGHIDHVPIRVGRVGYDALSPKVFDKDNSRGRSGTQSSQDTQETDSGKSIKLSAVKKSVNFNENLVNSIHNVAESGV</sequence>
<feature type="compositionally biased region" description="Polar residues" evidence="13">
    <location>
        <begin position="438"/>
        <end position="448"/>
    </location>
</feature>
<evidence type="ECO:0000256" key="6">
    <source>
        <dbReference type="ARBA" id="ARBA00023040"/>
    </source>
</evidence>
<keyword evidence="3" id="KW-1003">Cell membrane</keyword>
<dbReference type="SUPFAM" id="SSF81321">
    <property type="entry name" value="Family A G protein-coupled receptor-like"/>
    <property type="match status" value="1"/>
</dbReference>
<feature type="transmembrane region" description="Helical" evidence="14">
    <location>
        <begin position="221"/>
        <end position="241"/>
    </location>
</feature>
<keyword evidence="6 12" id="KW-0297">G-protein coupled receptor</keyword>
<evidence type="ECO:0000259" key="15">
    <source>
        <dbReference type="PROSITE" id="PS50262"/>
    </source>
</evidence>
<dbReference type="Proteomes" id="UP001187531">
    <property type="component" value="Unassembled WGS sequence"/>
</dbReference>
<evidence type="ECO:0000256" key="8">
    <source>
        <dbReference type="ARBA" id="ARBA00023157"/>
    </source>
</evidence>
<evidence type="ECO:0000256" key="5">
    <source>
        <dbReference type="ARBA" id="ARBA00022989"/>
    </source>
</evidence>
<evidence type="ECO:0000313" key="16">
    <source>
        <dbReference type="EMBL" id="KAK2716385.1"/>
    </source>
</evidence>
<feature type="transmembrane region" description="Helical" evidence="14">
    <location>
        <begin position="317"/>
        <end position="338"/>
    </location>
</feature>
<keyword evidence="7 14" id="KW-0472">Membrane</keyword>
<evidence type="ECO:0000256" key="9">
    <source>
        <dbReference type="ARBA" id="ARBA00023170"/>
    </source>
</evidence>
<evidence type="ECO:0000256" key="3">
    <source>
        <dbReference type="ARBA" id="ARBA00022475"/>
    </source>
</evidence>
<feature type="transmembrane region" description="Helical" evidence="14">
    <location>
        <begin position="167"/>
        <end position="187"/>
    </location>
</feature>
<dbReference type="Gene3D" id="1.20.1070.10">
    <property type="entry name" value="Rhodopsin 7-helix transmembrane proteins"/>
    <property type="match status" value="1"/>
</dbReference>
<evidence type="ECO:0000256" key="12">
    <source>
        <dbReference type="RuleBase" id="RU000688"/>
    </source>
</evidence>
<dbReference type="GO" id="GO:0005886">
    <property type="term" value="C:plasma membrane"/>
    <property type="evidence" value="ECO:0007669"/>
    <property type="project" value="UniProtKB-SubCell"/>
</dbReference>
<keyword evidence="11 12" id="KW-0807">Transducer</keyword>
<dbReference type="EMBL" id="JAVRJZ010000012">
    <property type="protein sequence ID" value="KAK2716385.1"/>
    <property type="molecule type" value="Genomic_DNA"/>
</dbReference>
<keyword evidence="8" id="KW-1015">Disulfide bond</keyword>
<comment type="similarity">
    <text evidence="2 12">Belongs to the G-protein coupled receptor 1 family.</text>
</comment>
<keyword evidence="9 12" id="KW-0675">Receptor</keyword>
<dbReference type="InterPro" id="IPR017452">
    <property type="entry name" value="GPCR_Rhodpsn_7TM"/>
</dbReference>
<keyword evidence="10" id="KW-0325">Glycoprotein</keyword>
<evidence type="ECO:0000256" key="10">
    <source>
        <dbReference type="ARBA" id="ARBA00023180"/>
    </source>
</evidence>
<proteinExistence type="inferred from homology"/>
<comment type="subcellular location">
    <subcellularLocation>
        <location evidence="1">Cell membrane</location>
        <topology evidence="1">Multi-pass membrane protein</topology>
    </subcellularLocation>
</comment>
<comment type="caution">
    <text evidence="16">The sequence shown here is derived from an EMBL/GenBank/DDBJ whole genome shotgun (WGS) entry which is preliminary data.</text>
</comment>
<evidence type="ECO:0000256" key="4">
    <source>
        <dbReference type="ARBA" id="ARBA00022692"/>
    </source>
</evidence>
<dbReference type="AlphaFoldDB" id="A0AA88LCI7"/>
<evidence type="ECO:0000256" key="14">
    <source>
        <dbReference type="SAM" id="Phobius"/>
    </source>
</evidence>
<evidence type="ECO:0000313" key="17">
    <source>
        <dbReference type="Proteomes" id="UP001187531"/>
    </source>
</evidence>
<keyword evidence="4 12" id="KW-0812">Transmembrane</keyword>
<evidence type="ECO:0000256" key="1">
    <source>
        <dbReference type="ARBA" id="ARBA00004651"/>
    </source>
</evidence>
<dbReference type="PANTHER" id="PTHR24243">
    <property type="entry name" value="G-PROTEIN COUPLED RECEPTOR"/>
    <property type="match status" value="1"/>
</dbReference>
<dbReference type="CDD" id="cd15134">
    <property type="entry name" value="7tmA_capaR"/>
    <property type="match status" value="1"/>
</dbReference>
<keyword evidence="17" id="KW-1185">Reference proteome</keyword>
<feature type="transmembrane region" description="Helical" evidence="14">
    <location>
        <begin position="125"/>
        <end position="146"/>
    </location>
</feature>
<feature type="transmembrane region" description="Helical" evidence="14">
    <location>
        <begin position="86"/>
        <end position="105"/>
    </location>
</feature>
<evidence type="ECO:0000256" key="7">
    <source>
        <dbReference type="ARBA" id="ARBA00023136"/>
    </source>
</evidence>
<dbReference type="PROSITE" id="PS00237">
    <property type="entry name" value="G_PROTEIN_RECEP_F1_1"/>
    <property type="match status" value="1"/>
</dbReference>
<keyword evidence="5 14" id="KW-1133">Transmembrane helix</keyword>
<feature type="domain" description="G-protein coupled receptors family 1 profile" evidence="15">
    <location>
        <begin position="66"/>
        <end position="336"/>
    </location>
</feature>
<dbReference type="InterPro" id="IPR000276">
    <property type="entry name" value="GPCR_Rhodpsn"/>
</dbReference>
<feature type="region of interest" description="Disordered" evidence="13">
    <location>
        <begin position="429"/>
        <end position="456"/>
    </location>
</feature>
<name>A0AA88LCI7_ARTSF</name>